<feature type="binding site" description="covalent" evidence="9">
    <location>
        <position position="341"/>
    </location>
    <ligand>
        <name>heme c</name>
        <dbReference type="ChEBI" id="CHEBI:61717"/>
        <label>3</label>
    </ligand>
</feature>
<evidence type="ECO:0000313" key="15">
    <source>
        <dbReference type="Proteomes" id="UP000005234"/>
    </source>
</evidence>
<reference evidence="14" key="1">
    <citation type="submission" date="2012-02" db="EMBL/GenBank/DDBJ databases">
        <title>The complete genome of Frateuria aurantia DSM 6220.</title>
        <authorList>
            <consortium name="US DOE Joint Genome Institute (JGI-PGF)"/>
            <person name="Lucas S."/>
            <person name="Copeland A."/>
            <person name="Lapidus A."/>
            <person name="Glavina del Rio T."/>
            <person name="Dalin E."/>
            <person name="Tice H."/>
            <person name="Bruce D."/>
            <person name="Goodwin L."/>
            <person name="Pitluck S."/>
            <person name="Peters L."/>
            <person name="Ovchinnikova G."/>
            <person name="Teshima H."/>
            <person name="Kyrpides N."/>
            <person name="Mavromatis K."/>
            <person name="Ivanova N."/>
            <person name="Brettin T."/>
            <person name="Detter J.C."/>
            <person name="Han C."/>
            <person name="Larimer F."/>
            <person name="Land M."/>
            <person name="Hauser L."/>
            <person name="Markowitz V."/>
            <person name="Cheng J.-F."/>
            <person name="Hugenholtz P."/>
            <person name="Woyke T."/>
            <person name="Wu D."/>
            <person name="Brambilla E."/>
            <person name="Klenk H.-P."/>
            <person name="Eisen J.A."/>
        </authorList>
    </citation>
    <scope>NUCLEOTIDE SEQUENCE</scope>
    <source>
        <strain evidence="14">DSM 6220</strain>
    </source>
</reference>
<feature type="domain" description="Cytochrome c" evidence="13">
    <location>
        <begin position="44"/>
        <end position="149"/>
    </location>
</feature>
<dbReference type="SUPFAM" id="SSF46626">
    <property type="entry name" value="Cytochrome c"/>
    <property type="match status" value="3"/>
</dbReference>
<keyword evidence="15" id="KW-1185">Reference proteome</keyword>
<evidence type="ECO:0000256" key="4">
    <source>
        <dbReference type="ARBA" id="ARBA00022723"/>
    </source>
</evidence>
<dbReference type="KEGG" id="fau:Fraau_0235"/>
<dbReference type="InterPro" id="IPR051459">
    <property type="entry name" value="Cytochrome_c-type_DH"/>
</dbReference>
<protein>
    <submittedName>
        <fullName evidence="14">Cytochrome c, mono-and diheme variants family</fullName>
    </submittedName>
</protein>
<feature type="binding site" description="axial binding residue" evidence="10">
    <location>
        <position position="342"/>
    </location>
    <ligand>
        <name>heme c</name>
        <dbReference type="ChEBI" id="CHEBI:61717"/>
        <label>3</label>
    </ligand>
    <ligandPart>
        <name>Fe</name>
        <dbReference type="ChEBI" id="CHEBI:18248"/>
    </ligandPart>
</feature>
<dbReference type="PANTHER" id="PTHR35008">
    <property type="entry name" value="BLL4482 PROTEIN-RELATED"/>
    <property type="match status" value="1"/>
</dbReference>
<dbReference type="GO" id="GO:0005886">
    <property type="term" value="C:plasma membrane"/>
    <property type="evidence" value="ECO:0007669"/>
    <property type="project" value="UniProtKB-SubCell"/>
</dbReference>
<dbReference type="PROSITE" id="PS51007">
    <property type="entry name" value="CYTC"/>
    <property type="match status" value="3"/>
</dbReference>
<dbReference type="EMBL" id="CP003350">
    <property type="protein sequence ID" value="AFC84732.1"/>
    <property type="molecule type" value="Genomic_DNA"/>
</dbReference>
<name>H8L1K4_FRAAD</name>
<dbReference type="GO" id="GO:0009055">
    <property type="term" value="F:electron transfer activity"/>
    <property type="evidence" value="ECO:0007669"/>
    <property type="project" value="InterPro"/>
</dbReference>
<keyword evidence="4 10" id="KW-0479">Metal-binding</keyword>
<feature type="binding site" description="covalent" evidence="9">
    <location>
        <position position="61"/>
    </location>
    <ligand>
        <name>heme c</name>
        <dbReference type="ChEBI" id="CHEBI:61717"/>
        <label>1</label>
    </ligand>
</feature>
<keyword evidence="5 12" id="KW-0732">Signal</keyword>
<dbReference type="HOGENOM" id="CLU_028594_0_1_6"/>
<keyword evidence="8 11" id="KW-0472">Membrane</keyword>
<feature type="domain" description="Cytochrome c" evidence="13">
    <location>
        <begin position="325"/>
        <end position="413"/>
    </location>
</feature>
<keyword evidence="7 10" id="KW-0408">Iron</keyword>
<gene>
    <name evidence="14" type="ordered locus">Fraau_0235</name>
</gene>
<feature type="binding site" description="axial binding residue" evidence="10">
    <location>
        <position position="62"/>
    </location>
    <ligand>
        <name>heme c</name>
        <dbReference type="ChEBI" id="CHEBI:61717"/>
        <label>1</label>
    </ligand>
    <ligandPart>
        <name>Fe</name>
        <dbReference type="ChEBI" id="CHEBI:18248"/>
    </ligandPart>
</feature>
<evidence type="ECO:0000313" key="14">
    <source>
        <dbReference type="EMBL" id="AFC84732.1"/>
    </source>
</evidence>
<evidence type="ECO:0000259" key="13">
    <source>
        <dbReference type="PROSITE" id="PS51007"/>
    </source>
</evidence>
<dbReference type="eggNOG" id="COG2010">
    <property type="taxonomic scope" value="Bacteria"/>
</dbReference>
<dbReference type="PANTHER" id="PTHR35008:SF8">
    <property type="entry name" value="ALCOHOL DEHYDROGENASE CYTOCHROME C SUBUNIT"/>
    <property type="match status" value="1"/>
</dbReference>
<keyword evidence="6" id="KW-0677">Repeat</keyword>
<feature type="binding site" description="covalent" evidence="9">
    <location>
        <position position="58"/>
    </location>
    <ligand>
        <name>heme c</name>
        <dbReference type="ChEBI" id="CHEBI:61717"/>
        <label>1</label>
    </ligand>
</feature>
<dbReference type="STRING" id="767434.Fraau_0235"/>
<evidence type="ECO:0000256" key="10">
    <source>
        <dbReference type="PIRSR" id="PIRSR000018-51"/>
    </source>
</evidence>
<organism evidence="14 15">
    <name type="scientific">Frateuria aurantia (strain ATCC 33424 / DSM 6220 / KCTC 2777 / LMG 1558 / NBRC 3245 / NCIMB 13370)</name>
    <name type="common">Acetobacter aurantius</name>
    <dbReference type="NCBI Taxonomy" id="767434"/>
    <lineage>
        <taxon>Bacteria</taxon>
        <taxon>Pseudomonadati</taxon>
        <taxon>Pseudomonadota</taxon>
        <taxon>Gammaproteobacteria</taxon>
        <taxon>Lysobacterales</taxon>
        <taxon>Rhodanobacteraceae</taxon>
        <taxon>Frateuria</taxon>
    </lineage>
</organism>
<accession>H8L1K4</accession>
<comment type="cofactor">
    <cofactor evidence="9">
        <name>heme c</name>
        <dbReference type="ChEBI" id="CHEBI:61717"/>
    </cofactor>
    <text evidence="9">Binds 3 heme c groups covalently per subunit.</text>
</comment>
<keyword evidence="3 9" id="KW-0349">Heme</keyword>
<evidence type="ECO:0000256" key="12">
    <source>
        <dbReference type="SAM" id="SignalP"/>
    </source>
</evidence>
<dbReference type="Pfam" id="PF00034">
    <property type="entry name" value="Cytochrom_C"/>
    <property type="match status" value="1"/>
</dbReference>
<feature type="binding site" description="covalent" evidence="9">
    <location>
        <position position="338"/>
    </location>
    <ligand>
        <name>heme c</name>
        <dbReference type="ChEBI" id="CHEBI:61717"/>
        <label>3</label>
    </ligand>
</feature>
<dbReference type="InterPro" id="IPR009056">
    <property type="entry name" value="Cyt_c-like_dom"/>
</dbReference>
<comment type="subcellular location">
    <subcellularLocation>
        <location evidence="1">Cell membrane</location>
    </subcellularLocation>
</comment>
<proteinExistence type="predicted"/>
<dbReference type="Proteomes" id="UP000005234">
    <property type="component" value="Chromosome"/>
</dbReference>
<dbReference type="GO" id="GO:0020037">
    <property type="term" value="F:heme binding"/>
    <property type="evidence" value="ECO:0007669"/>
    <property type="project" value="InterPro"/>
</dbReference>
<evidence type="ECO:0000256" key="11">
    <source>
        <dbReference type="SAM" id="Phobius"/>
    </source>
</evidence>
<evidence type="ECO:0000256" key="6">
    <source>
        <dbReference type="ARBA" id="ARBA00022737"/>
    </source>
</evidence>
<evidence type="ECO:0000256" key="3">
    <source>
        <dbReference type="ARBA" id="ARBA00022617"/>
    </source>
</evidence>
<evidence type="ECO:0000256" key="9">
    <source>
        <dbReference type="PIRSR" id="PIRSR000018-50"/>
    </source>
</evidence>
<feature type="signal peptide" evidence="12">
    <location>
        <begin position="1"/>
        <end position="33"/>
    </location>
</feature>
<dbReference type="GO" id="GO:0005506">
    <property type="term" value="F:iron ion binding"/>
    <property type="evidence" value="ECO:0007669"/>
    <property type="project" value="InterPro"/>
</dbReference>
<keyword evidence="11" id="KW-0812">Transmembrane</keyword>
<evidence type="ECO:0000256" key="1">
    <source>
        <dbReference type="ARBA" id="ARBA00004236"/>
    </source>
</evidence>
<dbReference type="InterPro" id="IPR014353">
    <property type="entry name" value="Membr-bd_ADH_cyt_c"/>
</dbReference>
<keyword evidence="2" id="KW-1003">Cell membrane</keyword>
<feature type="transmembrane region" description="Helical" evidence="11">
    <location>
        <begin position="435"/>
        <end position="457"/>
    </location>
</feature>
<feature type="binding site" description="covalent" evidence="9">
    <location>
        <position position="207"/>
    </location>
    <ligand>
        <name>heme c</name>
        <dbReference type="ChEBI" id="CHEBI:61717"/>
        <label>2</label>
    </ligand>
</feature>
<feature type="domain" description="Cytochrome c" evidence="13">
    <location>
        <begin position="192"/>
        <end position="301"/>
    </location>
</feature>
<feature type="chain" id="PRO_5003613404" evidence="12">
    <location>
        <begin position="34"/>
        <end position="474"/>
    </location>
</feature>
<dbReference type="Gene3D" id="1.10.760.10">
    <property type="entry name" value="Cytochrome c-like domain"/>
    <property type="match status" value="3"/>
</dbReference>
<dbReference type="InterPro" id="IPR036909">
    <property type="entry name" value="Cyt_c-like_dom_sf"/>
</dbReference>
<dbReference type="AlphaFoldDB" id="H8L1K4"/>
<evidence type="ECO:0000256" key="2">
    <source>
        <dbReference type="ARBA" id="ARBA00022475"/>
    </source>
</evidence>
<evidence type="ECO:0000256" key="5">
    <source>
        <dbReference type="ARBA" id="ARBA00022729"/>
    </source>
</evidence>
<evidence type="ECO:0000256" key="8">
    <source>
        <dbReference type="ARBA" id="ARBA00023136"/>
    </source>
</evidence>
<keyword evidence="11" id="KW-1133">Transmembrane helix</keyword>
<feature type="binding site" description="covalent" evidence="9">
    <location>
        <position position="210"/>
    </location>
    <ligand>
        <name>heme c</name>
        <dbReference type="ChEBI" id="CHEBI:61717"/>
        <label>2</label>
    </ligand>
</feature>
<dbReference type="OrthoDB" id="9811281at2"/>
<dbReference type="PIRSF" id="PIRSF000018">
    <property type="entry name" value="Mb_ADH_cyt_c"/>
    <property type="match status" value="1"/>
</dbReference>
<feature type="binding site" description="axial binding residue" evidence="10">
    <location>
        <position position="211"/>
    </location>
    <ligand>
        <name>heme c</name>
        <dbReference type="ChEBI" id="CHEBI:61717"/>
        <label>2</label>
    </ligand>
    <ligandPart>
        <name>Fe</name>
        <dbReference type="ChEBI" id="CHEBI:18248"/>
    </ligandPart>
</feature>
<sequence>MRKECLGRRPSAPRSSLRHLGILLLGLPISCLAADKPAEAGLQASIVRGSYLATAADCAACHRTPGANTPSFAGGLGMELPFGRIVASNITPSVSAGIGNYSEQDFVRALTLGRRRNGSWLYPAMPYPAYAGLQPADLHDLYNYFMHGVAPDDQTPAKGWMAFPYSVRRGLALWNALFARQQEPPPTTGESATLRRGRYLVDVLGHCGSCHTPHNIAMAEEHSHYLQGGHVDGWMAPDITSDPVRGLGDWSQDEIVSYLRDGHATGKAMAAGGMAEAVENSLHALTHADLGAIATYLQHVPGRGHAGHEPPAWAYAGDPKADRRPALAEGREIYARACASCHRLAGEGAYGDWFPALSHNSTVGAPAATNLIQVILHGIDRASGPVRVHMPGFAGSLDNRRIAALTTYVRARFGRETGPVTTDEVATARRGGLPVGLRAMLITGPWLGLLVLLGLIWTTVRRWQRRHAANRSSS</sequence>
<evidence type="ECO:0000256" key="7">
    <source>
        <dbReference type="ARBA" id="ARBA00023004"/>
    </source>
</evidence>
<dbReference type="GO" id="GO:0016614">
    <property type="term" value="F:oxidoreductase activity, acting on CH-OH group of donors"/>
    <property type="evidence" value="ECO:0007669"/>
    <property type="project" value="InterPro"/>
</dbReference>